<evidence type="ECO:0000256" key="1">
    <source>
        <dbReference type="SAM" id="Phobius"/>
    </source>
</evidence>
<keyword evidence="1" id="KW-0812">Transmembrane</keyword>
<protein>
    <submittedName>
        <fullName evidence="2">Uncharacterized protein</fullName>
    </submittedName>
</protein>
<keyword evidence="1" id="KW-1133">Transmembrane helix</keyword>
<name>A0A8T2RBD6_CERRI</name>
<sequence length="76" mass="8767">MPAVAWLVVQDTLIYGSLMMFLSIFTHNFTYAEIYLSHNFVKSMVVIRENNSSNVRGALIVVGWDICRARRAFRIL</sequence>
<comment type="caution">
    <text evidence="2">The sequence shown here is derived from an EMBL/GenBank/DDBJ whole genome shotgun (WGS) entry which is preliminary data.</text>
</comment>
<organism evidence="2 3">
    <name type="scientific">Ceratopteris richardii</name>
    <name type="common">Triangle waterfern</name>
    <dbReference type="NCBI Taxonomy" id="49495"/>
    <lineage>
        <taxon>Eukaryota</taxon>
        <taxon>Viridiplantae</taxon>
        <taxon>Streptophyta</taxon>
        <taxon>Embryophyta</taxon>
        <taxon>Tracheophyta</taxon>
        <taxon>Polypodiopsida</taxon>
        <taxon>Polypodiidae</taxon>
        <taxon>Polypodiales</taxon>
        <taxon>Pteridineae</taxon>
        <taxon>Pteridaceae</taxon>
        <taxon>Parkerioideae</taxon>
        <taxon>Ceratopteris</taxon>
    </lineage>
</organism>
<proteinExistence type="predicted"/>
<evidence type="ECO:0000313" key="3">
    <source>
        <dbReference type="Proteomes" id="UP000825935"/>
    </source>
</evidence>
<keyword evidence="3" id="KW-1185">Reference proteome</keyword>
<dbReference type="Proteomes" id="UP000825935">
    <property type="component" value="Chromosome 28"/>
</dbReference>
<keyword evidence="1" id="KW-0472">Membrane</keyword>
<feature type="transmembrane region" description="Helical" evidence="1">
    <location>
        <begin position="12"/>
        <end position="34"/>
    </location>
</feature>
<gene>
    <name evidence="2" type="ORF">KP509_28G006200</name>
</gene>
<dbReference type="AlphaFoldDB" id="A0A8T2RBD6"/>
<evidence type="ECO:0000313" key="2">
    <source>
        <dbReference type="EMBL" id="KAH7292978.1"/>
    </source>
</evidence>
<reference evidence="2" key="1">
    <citation type="submission" date="2021-08" db="EMBL/GenBank/DDBJ databases">
        <title>WGS assembly of Ceratopteris richardii.</title>
        <authorList>
            <person name="Marchant D.B."/>
            <person name="Chen G."/>
            <person name="Jenkins J."/>
            <person name="Shu S."/>
            <person name="Leebens-Mack J."/>
            <person name="Grimwood J."/>
            <person name="Schmutz J."/>
            <person name="Soltis P."/>
            <person name="Soltis D."/>
            <person name="Chen Z.-H."/>
        </authorList>
    </citation>
    <scope>NUCLEOTIDE SEQUENCE</scope>
    <source>
        <strain evidence="2">Whitten #5841</strain>
        <tissue evidence="2">Leaf</tissue>
    </source>
</reference>
<dbReference type="EMBL" id="CM035433">
    <property type="protein sequence ID" value="KAH7292978.1"/>
    <property type="molecule type" value="Genomic_DNA"/>
</dbReference>
<accession>A0A8T2RBD6</accession>